<accession>A0ABR7II94</accession>
<sequence>MKKFKYFLLTGMLLAAIGLSGCGKKAEDDITNKEVFEDDLQPLTEDELNAMDADTSDDDMKAIDDPDDAEDVENTDN</sequence>
<feature type="compositionally biased region" description="Acidic residues" evidence="1">
    <location>
        <begin position="65"/>
        <end position="77"/>
    </location>
</feature>
<dbReference type="RefSeq" id="WP_186994882.1">
    <property type="nucleotide sequence ID" value="NZ_JACOQG010000011.1"/>
</dbReference>
<dbReference type="PROSITE" id="PS51257">
    <property type="entry name" value="PROKAR_LIPOPROTEIN"/>
    <property type="match status" value="1"/>
</dbReference>
<comment type="caution">
    <text evidence="2">The sequence shown here is derived from an EMBL/GenBank/DDBJ whole genome shotgun (WGS) entry which is preliminary data.</text>
</comment>
<feature type="region of interest" description="Disordered" evidence="1">
    <location>
        <begin position="36"/>
        <end position="77"/>
    </location>
</feature>
<evidence type="ECO:0000313" key="3">
    <source>
        <dbReference type="Proteomes" id="UP000649826"/>
    </source>
</evidence>
<evidence type="ECO:0000313" key="2">
    <source>
        <dbReference type="EMBL" id="MBC5779694.1"/>
    </source>
</evidence>
<dbReference type="EMBL" id="JACOQG010000011">
    <property type="protein sequence ID" value="MBC5779694.1"/>
    <property type="molecule type" value="Genomic_DNA"/>
</dbReference>
<gene>
    <name evidence="2" type="ORF">H8Z82_08460</name>
</gene>
<dbReference type="Proteomes" id="UP000649826">
    <property type="component" value="Unassembled WGS sequence"/>
</dbReference>
<name>A0ABR7II94_9FIRM</name>
<proteinExistence type="predicted"/>
<keyword evidence="3" id="KW-1185">Reference proteome</keyword>
<reference evidence="2 3" key="1">
    <citation type="submission" date="2020-08" db="EMBL/GenBank/DDBJ databases">
        <title>Genome public.</title>
        <authorList>
            <person name="Liu C."/>
            <person name="Sun Q."/>
        </authorList>
    </citation>
    <scope>NUCLEOTIDE SEQUENCE [LARGE SCALE GENOMIC DNA]</scope>
    <source>
        <strain evidence="2 3">M29</strain>
    </source>
</reference>
<evidence type="ECO:0000256" key="1">
    <source>
        <dbReference type="SAM" id="MobiDB-lite"/>
    </source>
</evidence>
<organism evidence="2 3">
    <name type="scientific">Blautia difficilis</name>
    <dbReference type="NCBI Taxonomy" id="2763027"/>
    <lineage>
        <taxon>Bacteria</taxon>
        <taxon>Bacillati</taxon>
        <taxon>Bacillota</taxon>
        <taxon>Clostridia</taxon>
        <taxon>Lachnospirales</taxon>
        <taxon>Lachnospiraceae</taxon>
        <taxon>Blautia</taxon>
    </lineage>
</organism>
<evidence type="ECO:0008006" key="4">
    <source>
        <dbReference type="Google" id="ProtNLM"/>
    </source>
</evidence>
<protein>
    <recommendedName>
        <fullName evidence="4">Lipoprotein</fullName>
    </recommendedName>
</protein>
<feature type="compositionally biased region" description="Acidic residues" evidence="1">
    <location>
        <begin position="36"/>
        <end position="57"/>
    </location>
</feature>